<protein>
    <submittedName>
        <fullName evidence="2">Uncharacterized protein</fullName>
    </submittedName>
</protein>
<feature type="chain" id="PRO_5016314934" evidence="1">
    <location>
        <begin position="20"/>
        <end position="148"/>
    </location>
</feature>
<dbReference type="AlphaFoldDB" id="A0A316GJQ7"/>
<dbReference type="RefSeq" id="WP_109667773.1">
    <property type="nucleotide sequence ID" value="NZ_QGGW01000004.1"/>
</dbReference>
<evidence type="ECO:0000313" key="2">
    <source>
        <dbReference type="EMBL" id="PWK60497.1"/>
    </source>
</evidence>
<proteinExistence type="predicted"/>
<keyword evidence="1" id="KW-0732">Signal</keyword>
<feature type="signal peptide" evidence="1">
    <location>
        <begin position="1"/>
        <end position="19"/>
    </location>
</feature>
<evidence type="ECO:0000313" key="3">
    <source>
        <dbReference type="Proteomes" id="UP000245708"/>
    </source>
</evidence>
<dbReference type="Proteomes" id="UP000245708">
    <property type="component" value="Unassembled WGS sequence"/>
</dbReference>
<reference evidence="2 3" key="1">
    <citation type="submission" date="2018-05" db="EMBL/GenBank/DDBJ databases">
        <title>Genomic Encyclopedia of Type Strains, Phase IV (KMG-IV): sequencing the most valuable type-strain genomes for metagenomic binning, comparative biology and taxonomic classification.</title>
        <authorList>
            <person name="Goeker M."/>
        </authorList>
    </citation>
    <scope>NUCLEOTIDE SEQUENCE [LARGE SCALE GENOMIC DNA]</scope>
    <source>
        <strain evidence="2 3">DSM 16097</strain>
    </source>
</reference>
<sequence>MRRAAPLVALMLLASPGQAQDDAFTRQMDAALAPAGDSAPFLRCTGFFQAFRVLAGVESEPGAAALERELDLAVMSTLLRQQETGAEETAVMDEIRPLIEAASALYVDRIVANEAATGMVMDDGLMDTLEACSELRLQFLDAMESLSE</sequence>
<comment type="caution">
    <text evidence="2">The sequence shown here is derived from an EMBL/GenBank/DDBJ whole genome shotgun (WGS) entry which is preliminary data.</text>
</comment>
<gene>
    <name evidence="2" type="ORF">C7455_104133</name>
</gene>
<evidence type="ECO:0000256" key="1">
    <source>
        <dbReference type="SAM" id="SignalP"/>
    </source>
</evidence>
<keyword evidence="3" id="KW-1185">Reference proteome</keyword>
<organism evidence="2 3">
    <name type="scientific">Roseicyclus mahoneyensis</name>
    <dbReference type="NCBI Taxonomy" id="164332"/>
    <lineage>
        <taxon>Bacteria</taxon>
        <taxon>Pseudomonadati</taxon>
        <taxon>Pseudomonadota</taxon>
        <taxon>Alphaproteobacteria</taxon>
        <taxon>Rhodobacterales</taxon>
        <taxon>Roseobacteraceae</taxon>
        <taxon>Roseicyclus</taxon>
    </lineage>
</organism>
<name>A0A316GJQ7_9RHOB</name>
<dbReference type="EMBL" id="QGGW01000004">
    <property type="protein sequence ID" value="PWK60497.1"/>
    <property type="molecule type" value="Genomic_DNA"/>
</dbReference>
<accession>A0A316GJQ7</accession>